<sequence>MKWTSSAITMKVYTMLYKIEIIYLFMQINLVVLFILPNVSCDRLENDLRLLSKILPGIYNNRHQYYNDIKNNVPSDRRHLSVQTIFRPVQIEFIPDAYNVYVEQYLNNENAPFKQWFYSFKTDETGVAIKMKIFNLLKSSVRQKIFKNIKNIAKLSADDMSSNSGCDMFWRRLKGKTFVGATGRRCLANFKGEQVRVAISGTLTPSSFQWNEGWYSTEDGRGFVELLRNMKVFRDGTALVDIYTIDPHHDQVVRQSMAVCKLHKRIGHFRFVTSSMEKLRTVKNFGSLRSSLRKGKPVRMIADLSKCSGGNGINPIIGGEFRDYDFLRSGETIEFHFERYATNSNSENIITSRHVTGQFSRDNSAIFTLTDEDNTQNRYDNLVGIETRYRCQMGKNGSAKGLKIYHTGNK</sequence>
<keyword evidence="1" id="KW-1133">Transmembrane helix</keyword>
<dbReference type="Proteomes" id="UP001217089">
    <property type="component" value="Unassembled WGS sequence"/>
</dbReference>
<keyword evidence="3" id="KW-1185">Reference proteome</keyword>
<dbReference type="InterPro" id="IPR010404">
    <property type="entry name" value="CpcT/CpeT"/>
</dbReference>
<keyword evidence="1" id="KW-0472">Membrane</keyword>
<dbReference type="EMBL" id="JARBDR010000917">
    <property type="protein sequence ID" value="KAJ8303272.1"/>
    <property type="molecule type" value="Genomic_DNA"/>
</dbReference>
<feature type="transmembrane region" description="Helical" evidence="1">
    <location>
        <begin position="21"/>
        <end position="39"/>
    </location>
</feature>
<name>A0ABQ9EH92_TEGGR</name>
<dbReference type="Pfam" id="PF06206">
    <property type="entry name" value="CpeT"/>
    <property type="match status" value="1"/>
</dbReference>
<keyword evidence="1" id="KW-0812">Transmembrane</keyword>
<gene>
    <name evidence="2" type="ORF">KUTeg_019668</name>
</gene>
<organism evidence="2 3">
    <name type="scientific">Tegillarca granosa</name>
    <name type="common">Malaysian cockle</name>
    <name type="synonym">Anadara granosa</name>
    <dbReference type="NCBI Taxonomy" id="220873"/>
    <lineage>
        <taxon>Eukaryota</taxon>
        <taxon>Metazoa</taxon>
        <taxon>Spiralia</taxon>
        <taxon>Lophotrochozoa</taxon>
        <taxon>Mollusca</taxon>
        <taxon>Bivalvia</taxon>
        <taxon>Autobranchia</taxon>
        <taxon>Pteriomorphia</taxon>
        <taxon>Arcoida</taxon>
        <taxon>Arcoidea</taxon>
        <taxon>Arcidae</taxon>
        <taxon>Tegillarca</taxon>
    </lineage>
</organism>
<evidence type="ECO:0000256" key="1">
    <source>
        <dbReference type="SAM" id="Phobius"/>
    </source>
</evidence>
<dbReference type="Gene3D" id="2.40.128.590">
    <property type="entry name" value="CpcT/CpeT domain"/>
    <property type="match status" value="1"/>
</dbReference>
<dbReference type="InterPro" id="IPR038672">
    <property type="entry name" value="CpcT/CpeT_sf"/>
</dbReference>
<proteinExistence type="predicted"/>
<accession>A0ABQ9EH92</accession>
<evidence type="ECO:0000313" key="2">
    <source>
        <dbReference type="EMBL" id="KAJ8303272.1"/>
    </source>
</evidence>
<comment type="caution">
    <text evidence="2">The sequence shown here is derived from an EMBL/GenBank/DDBJ whole genome shotgun (WGS) entry which is preliminary data.</text>
</comment>
<protein>
    <submittedName>
        <fullName evidence="2">Uncharacterized protein</fullName>
    </submittedName>
</protein>
<reference evidence="2 3" key="1">
    <citation type="submission" date="2022-12" db="EMBL/GenBank/DDBJ databases">
        <title>Chromosome-level genome of Tegillarca granosa.</title>
        <authorList>
            <person name="Kim J."/>
        </authorList>
    </citation>
    <scope>NUCLEOTIDE SEQUENCE [LARGE SCALE GENOMIC DNA]</scope>
    <source>
        <strain evidence="2">Teg-2019</strain>
        <tissue evidence="2">Adductor muscle</tissue>
    </source>
</reference>
<evidence type="ECO:0000313" key="3">
    <source>
        <dbReference type="Proteomes" id="UP001217089"/>
    </source>
</evidence>